<comment type="caution">
    <text evidence="2">The sequence shown here is derived from an EMBL/GenBank/DDBJ whole genome shotgun (WGS) entry which is preliminary data.</text>
</comment>
<protein>
    <recommendedName>
        <fullName evidence="1">F-box associated beta-propeller type 3 domain-containing protein</fullName>
    </recommendedName>
</protein>
<proteinExistence type="predicted"/>
<accession>A0A9N7N7V4</accession>
<dbReference type="Proteomes" id="UP001153555">
    <property type="component" value="Unassembled WGS sequence"/>
</dbReference>
<sequence length="271" mass="30587">MLKDEEHKTENIYISNPTTGQIFVLPPFVGGAYSNTSGIAYASASMAYKVVLPISPGGGMKEKCYILTVGVDKSWRAVDLGHLSIEVTLALRFPPVITEGFIHWLRAENNTVLTLNVETETITKTPGPRPSRGILEHQVNIYLSTGKYLSLLRPCGEFSWQVWEMRPENGEWRKTGSVCLESRRSQFERLRLTQPIGVLARPLFFNLRTGLIPVGWVKYMELLALSALYAFRSTIFIFNLVTGEFDEIELPTYRAHYTILLHKSSLAWLCG</sequence>
<dbReference type="PANTHER" id="PTHR31672">
    <property type="entry name" value="BNACNNG10540D PROTEIN"/>
    <property type="match status" value="1"/>
</dbReference>
<feature type="domain" description="F-box associated beta-propeller type 3" evidence="1">
    <location>
        <begin position="7"/>
        <end position="180"/>
    </location>
</feature>
<organism evidence="2 3">
    <name type="scientific">Striga hermonthica</name>
    <name type="common">Purple witchweed</name>
    <name type="synonym">Buchnera hermonthica</name>
    <dbReference type="NCBI Taxonomy" id="68872"/>
    <lineage>
        <taxon>Eukaryota</taxon>
        <taxon>Viridiplantae</taxon>
        <taxon>Streptophyta</taxon>
        <taxon>Embryophyta</taxon>
        <taxon>Tracheophyta</taxon>
        <taxon>Spermatophyta</taxon>
        <taxon>Magnoliopsida</taxon>
        <taxon>eudicotyledons</taxon>
        <taxon>Gunneridae</taxon>
        <taxon>Pentapetalae</taxon>
        <taxon>asterids</taxon>
        <taxon>lamiids</taxon>
        <taxon>Lamiales</taxon>
        <taxon>Orobanchaceae</taxon>
        <taxon>Buchnereae</taxon>
        <taxon>Striga</taxon>
    </lineage>
</organism>
<reference evidence="2" key="1">
    <citation type="submission" date="2019-12" db="EMBL/GenBank/DDBJ databases">
        <authorList>
            <person name="Scholes J."/>
        </authorList>
    </citation>
    <scope>NUCLEOTIDE SEQUENCE</scope>
</reference>
<name>A0A9N7N7V4_STRHE</name>
<evidence type="ECO:0000313" key="3">
    <source>
        <dbReference type="Proteomes" id="UP001153555"/>
    </source>
</evidence>
<dbReference type="InterPro" id="IPR013187">
    <property type="entry name" value="F-box-assoc_dom_typ3"/>
</dbReference>
<dbReference type="NCBIfam" id="TIGR01640">
    <property type="entry name" value="F_box_assoc_1"/>
    <property type="match status" value="1"/>
</dbReference>
<dbReference type="Pfam" id="PF08268">
    <property type="entry name" value="FBA_3"/>
    <property type="match status" value="1"/>
</dbReference>
<dbReference type="EMBL" id="CACSLK010027752">
    <property type="protein sequence ID" value="CAA0828474.1"/>
    <property type="molecule type" value="Genomic_DNA"/>
</dbReference>
<dbReference type="OrthoDB" id="1918594at2759"/>
<dbReference type="InterPro" id="IPR017451">
    <property type="entry name" value="F-box-assoc_interact_dom"/>
</dbReference>
<dbReference type="PANTHER" id="PTHR31672:SF13">
    <property type="entry name" value="F-BOX PROTEIN CPR30-LIKE"/>
    <property type="match status" value="1"/>
</dbReference>
<dbReference type="AlphaFoldDB" id="A0A9N7N7V4"/>
<gene>
    <name evidence="2" type="ORF">SHERM_24169</name>
</gene>
<keyword evidence="3" id="KW-1185">Reference proteome</keyword>
<evidence type="ECO:0000313" key="2">
    <source>
        <dbReference type="EMBL" id="CAA0828474.1"/>
    </source>
</evidence>
<evidence type="ECO:0000259" key="1">
    <source>
        <dbReference type="Pfam" id="PF08268"/>
    </source>
</evidence>
<dbReference type="InterPro" id="IPR050796">
    <property type="entry name" value="SCF_F-box_component"/>
</dbReference>